<reference evidence="5 6" key="1">
    <citation type="submission" date="2016-11" db="EMBL/GenBank/DDBJ databases">
        <title>Trade-off between light-utilization and light-protection in marine flavobacteria.</title>
        <authorList>
            <person name="Kumagai Y."/>
        </authorList>
    </citation>
    <scope>NUCLEOTIDE SEQUENCE [LARGE SCALE GENOMIC DNA]</scope>
    <source>
        <strain evidence="5 6">NBRC 107125</strain>
    </source>
</reference>
<proteinExistence type="inferred from homology"/>
<organism evidence="5 6">
    <name type="scientific">Oceanicoccus sagamiensis</name>
    <dbReference type="NCBI Taxonomy" id="716816"/>
    <lineage>
        <taxon>Bacteria</taxon>
        <taxon>Pseudomonadati</taxon>
        <taxon>Pseudomonadota</taxon>
        <taxon>Gammaproteobacteria</taxon>
        <taxon>Cellvibrionales</taxon>
        <taxon>Spongiibacteraceae</taxon>
        <taxon>Oceanicoccus</taxon>
    </lineage>
</organism>
<comment type="similarity">
    <text evidence="1">Belongs to the thiolase-like superfamily. Thiolase family.</text>
</comment>
<dbReference type="InterPro" id="IPR016039">
    <property type="entry name" value="Thiolase-like"/>
</dbReference>
<dbReference type="PANTHER" id="PTHR18919:SF139">
    <property type="entry name" value="THIOLASE-LIKE PROTEIN TYPE 1 ADDITIONAL C-TERMINAL DOMAIN-CONTAINING PROTEIN"/>
    <property type="match status" value="1"/>
</dbReference>
<feature type="domain" description="Thiolase-like protein type 1 additional C-terminal" evidence="4">
    <location>
        <begin position="431"/>
        <end position="491"/>
    </location>
</feature>
<keyword evidence="2" id="KW-0808">Transferase</keyword>
<dbReference type="STRING" id="716816.BST96_09085"/>
<dbReference type="GO" id="GO:0016746">
    <property type="term" value="F:acyltransferase activity"/>
    <property type="evidence" value="ECO:0007669"/>
    <property type="project" value="UniProtKB-KW"/>
</dbReference>
<dbReference type="Pfam" id="PF18313">
    <property type="entry name" value="TLP1_add_C"/>
    <property type="match status" value="1"/>
</dbReference>
<dbReference type="RefSeq" id="WP_085758398.1">
    <property type="nucleotide sequence ID" value="NZ_CP019343.1"/>
</dbReference>
<dbReference type="Gene3D" id="2.40.50.840">
    <property type="match status" value="1"/>
</dbReference>
<dbReference type="KEGG" id="osg:BST96_09085"/>
<name>A0A1X9N872_9GAMM</name>
<dbReference type="EMBL" id="CP019343">
    <property type="protein sequence ID" value="ARN74260.1"/>
    <property type="molecule type" value="Genomic_DNA"/>
</dbReference>
<sequence>MVSHCVTDNTPVLIGAGQYVQREATDSSPMMLAAEAAKLAITNTGADNIAAHIDTICVTRLFSDMGHLWPCPWGRSDNPPESIAQAIGASPHARIYSEMGGNQPQSQVIEFARDIAQGKREIVLMTGAEALKNQRHAERNQQELDWNEHFDLPLDDRGMGDSVVTTQEINNGLNNVLYYYSLIEQAQRHQAGRTVAQHQQFMAELLAPFSQVAANNPSAQFPGQQRAEDIRSADPINFLYSKRMIAQDSVNQSAGLILCSVAKAREMGVAESQFVYLHGMAEGTELPVSQRPDPAISPIANKVVDKALAIAQQTIADIDLIDIYSCFPCAVTAITNHLGLPTDGSKALTLTGGLPYFGGPGNNYSMHALVEAVLQLRQQPQSYALVTCNGGVLSKHASGIYSCRPSAVDWSATETSIENNLPRCEINSEPSQGNIVSYSVDFDRKGNAKAIILAETQAGERFVACTAKDDQDTAMALLQSEATGKQVIINSADNGRLNFILEHSA</sequence>
<evidence type="ECO:0000256" key="2">
    <source>
        <dbReference type="ARBA" id="ARBA00022679"/>
    </source>
</evidence>
<evidence type="ECO:0000256" key="3">
    <source>
        <dbReference type="ARBA" id="ARBA00023315"/>
    </source>
</evidence>
<gene>
    <name evidence="5" type="ORF">BST96_09085</name>
</gene>
<dbReference type="SUPFAM" id="SSF53901">
    <property type="entry name" value="Thiolase-like"/>
    <property type="match status" value="1"/>
</dbReference>
<evidence type="ECO:0000259" key="4">
    <source>
        <dbReference type="Pfam" id="PF18313"/>
    </source>
</evidence>
<dbReference type="PANTHER" id="PTHR18919">
    <property type="entry name" value="ACETYL-COA C-ACYLTRANSFERASE"/>
    <property type="match status" value="1"/>
</dbReference>
<evidence type="ECO:0000256" key="1">
    <source>
        <dbReference type="ARBA" id="ARBA00010982"/>
    </source>
</evidence>
<keyword evidence="3" id="KW-0012">Acyltransferase</keyword>
<dbReference type="Gene3D" id="3.40.47.10">
    <property type="match status" value="1"/>
</dbReference>
<keyword evidence="6" id="KW-1185">Reference proteome</keyword>
<dbReference type="OrthoDB" id="4470569at2"/>
<dbReference type="InterPro" id="IPR040771">
    <property type="entry name" value="TLP1_add_C"/>
</dbReference>
<accession>A0A1X9N872</accession>
<dbReference type="Proteomes" id="UP000193450">
    <property type="component" value="Chromosome"/>
</dbReference>
<dbReference type="AlphaFoldDB" id="A0A1X9N872"/>
<evidence type="ECO:0000313" key="6">
    <source>
        <dbReference type="Proteomes" id="UP000193450"/>
    </source>
</evidence>
<evidence type="ECO:0000313" key="5">
    <source>
        <dbReference type="EMBL" id="ARN74260.1"/>
    </source>
</evidence>
<protein>
    <recommendedName>
        <fullName evidence="4">Thiolase-like protein type 1 additional C-terminal domain-containing protein</fullName>
    </recommendedName>
</protein>